<comment type="caution">
    <text evidence="1">The sequence shown here is derived from an EMBL/GenBank/DDBJ whole genome shotgun (WGS) entry which is preliminary data.</text>
</comment>
<dbReference type="Proteomes" id="UP000319296">
    <property type="component" value="Unassembled WGS sequence"/>
</dbReference>
<accession>A0A519BNY4</accession>
<sequence length="234" mass="26959">MKDTKINTNMIQNADRDQLDKTRELVLHSLSKIQLSQPVKWVKYEKDGAMFRTIAVIASINEIFHGIYGRNGSKEQLDDVQTTINNMIKNTIVRVKTSTGLTTMSAILYIKKKEEIGKYEIAFNPAYLEVLQNRDKFIDVNPISKIHSLCGYYLASYIISLPSNCFKISFRNLWNNKSIGSKPKSKRGDDYAYKRFCHRICKDLTVISAIESNRNCRVIIEGESYIFKQVEAIR</sequence>
<dbReference type="EMBL" id="SGBB01000003">
    <property type="protein sequence ID" value="RZD18982.1"/>
    <property type="molecule type" value="Genomic_DNA"/>
</dbReference>
<gene>
    <name evidence="1" type="ORF">EVG15_02450</name>
</gene>
<name>A0A519BNY4_9DELT</name>
<evidence type="ECO:0000313" key="2">
    <source>
        <dbReference type="Proteomes" id="UP000319296"/>
    </source>
</evidence>
<evidence type="ECO:0000313" key="1">
    <source>
        <dbReference type="EMBL" id="RZD18982.1"/>
    </source>
</evidence>
<organism evidence="1 2">
    <name type="scientific">Candidatus Acididesulfobacter diazotrophicus</name>
    <dbReference type="NCBI Taxonomy" id="2597226"/>
    <lineage>
        <taxon>Bacteria</taxon>
        <taxon>Deltaproteobacteria</taxon>
        <taxon>Candidatus Acidulodesulfobacterales</taxon>
        <taxon>Candidatus Acididesulfobacter</taxon>
    </lineage>
</organism>
<dbReference type="AlphaFoldDB" id="A0A519BNY4"/>
<reference evidence="1 2" key="1">
    <citation type="journal article" date="2019" name="ISME J.">
        <title>Insights into ecological role of a new deltaproteobacterial order Candidatus Acidulodesulfobacterales by metagenomics and metatranscriptomics.</title>
        <authorList>
            <person name="Tan S."/>
            <person name="Liu J."/>
            <person name="Fang Y."/>
            <person name="Hedlund B.P."/>
            <person name="Lian Z.H."/>
            <person name="Huang L.Y."/>
            <person name="Li J.T."/>
            <person name="Huang L.N."/>
            <person name="Li W.J."/>
            <person name="Jiang H.C."/>
            <person name="Dong H.L."/>
            <person name="Shu W.S."/>
        </authorList>
    </citation>
    <scope>NUCLEOTIDE SEQUENCE [LARGE SCALE GENOMIC DNA]</scope>
    <source>
        <strain evidence="1">AP1</strain>
    </source>
</reference>
<proteinExistence type="predicted"/>
<protein>
    <submittedName>
        <fullName evidence="1">Uncharacterized protein</fullName>
    </submittedName>
</protein>